<evidence type="ECO:0000256" key="7">
    <source>
        <dbReference type="ARBA" id="ARBA00022630"/>
    </source>
</evidence>
<organism evidence="18 19">
    <name type="scientific">Lutispora saccharofermentans</name>
    <dbReference type="NCBI Taxonomy" id="3024236"/>
    <lineage>
        <taxon>Bacteria</taxon>
        <taxon>Bacillati</taxon>
        <taxon>Bacillota</taxon>
        <taxon>Clostridia</taxon>
        <taxon>Lutisporales</taxon>
        <taxon>Lutisporaceae</taxon>
        <taxon>Lutispora</taxon>
    </lineage>
</organism>
<evidence type="ECO:0000256" key="12">
    <source>
        <dbReference type="ARBA" id="ARBA00023002"/>
    </source>
</evidence>
<keyword evidence="6 16" id="KW-0132">Cell division</keyword>
<evidence type="ECO:0000256" key="11">
    <source>
        <dbReference type="ARBA" id="ARBA00022984"/>
    </source>
</evidence>
<dbReference type="PROSITE" id="PS51387">
    <property type="entry name" value="FAD_PCMH"/>
    <property type="match status" value="1"/>
</dbReference>
<dbReference type="InterPro" id="IPR036635">
    <property type="entry name" value="MurB_C_sf"/>
</dbReference>
<accession>A0ABT1NJW9</accession>
<keyword evidence="12 16" id="KW-0560">Oxidoreductase</keyword>
<feature type="active site" evidence="16">
    <location>
        <position position="288"/>
    </location>
</feature>
<dbReference type="EMBL" id="JAJEKE010000025">
    <property type="protein sequence ID" value="MCQ1531567.1"/>
    <property type="molecule type" value="Genomic_DNA"/>
</dbReference>
<dbReference type="NCBIfam" id="NF010480">
    <property type="entry name" value="PRK13905.1"/>
    <property type="match status" value="1"/>
</dbReference>
<evidence type="ECO:0000256" key="5">
    <source>
        <dbReference type="ARBA" id="ARBA00022490"/>
    </source>
</evidence>
<dbReference type="Pfam" id="PF02873">
    <property type="entry name" value="MurB_C"/>
    <property type="match status" value="1"/>
</dbReference>
<keyword evidence="7 16" id="KW-0285">Flavoprotein</keyword>
<evidence type="ECO:0000256" key="15">
    <source>
        <dbReference type="ARBA" id="ARBA00048914"/>
    </source>
</evidence>
<proteinExistence type="inferred from homology"/>
<dbReference type="Pfam" id="PF01565">
    <property type="entry name" value="FAD_binding_4"/>
    <property type="match status" value="1"/>
</dbReference>
<dbReference type="EC" id="1.3.1.98" evidence="16"/>
<comment type="pathway">
    <text evidence="4 16">Cell wall biogenesis; peptidoglycan biosynthesis.</text>
</comment>
<dbReference type="SUPFAM" id="SSF56176">
    <property type="entry name" value="FAD-binding/transporter-associated domain-like"/>
    <property type="match status" value="1"/>
</dbReference>
<comment type="function">
    <text evidence="2 16">Cell wall formation.</text>
</comment>
<evidence type="ECO:0000256" key="4">
    <source>
        <dbReference type="ARBA" id="ARBA00004752"/>
    </source>
</evidence>
<dbReference type="NCBIfam" id="TIGR00179">
    <property type="entry name" value="murB"/>
    <property type="match status" value="1"/>
</dbReference>
<evidence type="ECO:0000256" key="16">
    <source>
        <dbReference type="HAMAP-Rule" id="MF_00037"/>
    </source>
</evidence>
<dbReference type="Proteomes" id="UP001651880">
    <property type="component" value="Unassembled WGS sequence"/>
</dbReference>
<evidence type="ECO:0000256" key="2">
    <source>
        <dbReference type="ARBA" id="ARBA00003921"/>
    </source>
</evidence>
<feature type="active site" description="Proton donor" evidence="16">
    <location>
        <position position="218"/>
    </location>
</feature>
<comment type="catalytic activity">
    <reaction evidence="15 16">
        <text>UDP-N-acetyl-alpha-D-muramate + NADP(+) = UDP-N-acetyl-3-O-(1-carboxyvinyl)-alpha-D-glucosamine + NADPH + H(+)</text>
        <dbReference type="Rhea" id="RHEA:12248"/>
        <dbReference type="ChEBI" id="CHEBI:15378"/>
        <dbReference type="ChEBI" id="CHEBI:57783"/>
        <dbReference type="ChEBI" id="CHEBI:58349"/>
        <dbReference type="ChEBI" id="CHEBI:68483"/>
        <dbReference type="ChEBI" id="CHEBI:70757"/>
        <dbReference type="EC" id="1.3.1.98"/>
    </reaction>
</comment>
<keyword evidence="11 16" id="KW-0573">Peptidoglycan synthesis</keyword>
<dbReference type="PANTHER" id="PTHR21071">
    <property type="entry name" value="UDP-N-ACETYLENOLPYRUVOYLGLUCOSAMINE REDUCTASE"/>
    <property type="match status" value="1"/>
</dbReference>
<keyword evidence="9 16" id="KW-0521">NADP</keyword>
<dbReference type="InterPro" id="IPR011601">
    <property type="entry name" value="MurB_C"/>
</dbReference>
<reference evidence="18 19" key="1">
    <citation type="submission" date="2021-10" db="EMBL/GenBank/DDBJ databases">
        <title>Lutispora strain m25 sp. nov., a thermophilic, non-spore-forming bacterium isolated from a lab-scale methanogenic bioreactor digesting anaerobic sludge.</title>
        <authorList>
            <person name="El Houari A."/>
            <person name="Mcdonald J."/>
        </authorList>
    </citation>
    <scope>NUCLEOTIDE SEQUENCE [LARGE SCALE GENOMIC DNA]</scope>
    <source>
        <strain evidence="19">m25</strain>
    </source>
</reference>
<keyword evidence="8 16" id="KW-0274">FAD</keyword>
<gene>
    <name evidence="16 18" type="primary">murB</name>
    <name evidence="18" type="ORF">LJD61_18800</name>
</gene>
<evidence type="ECO:0000313" key="19">
    <source>
        <dbReference type="Proteomes" id="UP001651880"/>
    </source>
</evidence>
<evidence type="ECO:0000256" key="13">
    <source>
        <dbReference type="ARBA" id="ARBA00023306"/>
    </source>
</evidence>
<dbReference type="Gene3D" id="3.30.465.10">
    <property type="match status" value="1"/>
</dbReference>
<dbReference type="SUPFAM" id="SSF56194">
    <property type="entry name" value="Uridine diphospho-N-Acetylenolpyruvylglucosamine reductase, MurB, C-terminal domain"/>
    <property type="match status" value="1"/>
</dbReference>
<keyword evidence="13 16" id="KW-0131">Cell cycle</keyword>
<feature type="domain" description="FAD-binding PCMH-type" evidence="17">
    <location>
        <begin position="24"/>
        <end position="189"/>
    </location>
</feature>
<evidence type="ECO:0000259" key="17">
    <source>
        <dbReference type="PROSITE" id="PS51387"/>
    </source>
</evidence>
<evidence type="ECO:0000256" key="10">
    <source>
        <dbReference type="ARBA" id="ARBA00022960"/>
    </source>
</evidence>
<keyword evidence="14 16" id="KW-0961">Cell wall biogenesis/degradation</keyword>
<comment type="similarity">
    <text evidence="16">Belongs to the MurB family.</text>
</comment>
<keyword evidence="19" id="KW-1185">Reference proteome</keyword>
<dbReference type="InterPro" id="IPR036318">
    <property type="entry name" value="FAD-bd_PCMH-like_sf"/>
</dbReference>
<dbReference type="Gene3D" id="3.90.78.10">
    <property type="entry name" value="UDP-N-acetylenolpyruvoylglucosamine reductase, C-terminal domain"/>
    <property type="match status" value="1"/>
</dbReference>
<dbReference type="Gene3D" id="3.30.43.10">
    <property type="entry name" value="Uridine Diphospho-n-acetylenolpyruvylglucosamine Reductase, domain 2"/>
    <property type="match status" value="1"/>
</dbReference>
<dbReference type="InterPro" id="IPR016166">
    <property type="entry name" value="FAD-bd_PCMH"/>
</dbReference>
<dbReference type="InterPro" id="IPR006094">
    <property type="entry name" value="Oxid_FAD_bind_N"/>
</dbReference>
<dbReference type="HAMAP" id="MF_00037">
    <property type="entry name" value="MurB"/>
    <property type="match status" value="1"/>
</dbReference>
<evidence type="ECO:0000256" key="6">
    <source>
        <dbReference type="ARBA" id="ARBA00022618"/>
    </source>
</evidence>
<dbReference type="PANTHER" id="PTHR21071:SF4">
    <property type="entry name" value="UDP-N-ACETYLENOLPYRUVOYLGLUCOSAMINE REDUCTASE"/>
    <property type="match status" value="1"/>
</dbReference>
<dbReference type="InterPro" id="IPR016167">
    <property type="entry name" value="FAD-bd_PCMH_sub1"/>
</dbReference>
<dbReference type="InterPro" id="IPR016169">
    <property type="entry name" value="FAD-bd_PCMH_sub2"/>
</dbReference>
<keyword evidence="5 16" id="KW-0963">Cytoplasm</keyword>
<evidence type="ECO:0000256" key="9">
    <source>
        <dbReference type="ARBA" id="ARBA00022857"/>
    </source>
</evidence>
<dbReference type="GO" id="GO:0008762">
    <property type="term" value="F:UDP-N-acetylmuramate dehydrogenase activity"/>
    <property type="evidence" value="ECO:0007669"/>
    <property type="project" value="UniProtKB-EC"/>
</dbReference>
<feature type="active site" evidence="16">
    <location>
        <position position="168"/>
    </location>
</feature>
<evidence type="ECO:0000313" key="18">
    <source>
        <dbReference type="EMBL" id="MCQ1531567.1"/>
    </source>
</evidence>
<keyword evidence="10 16" id="KW-0133">Cell shape</keyword>
<evidence type="ECO:0000256" key="1">
    <source>
        <dbReference type="ARBA" id="ARBA00001974"/>
    </source>
</evidence>
<dbReference type="InterPro" id="IPR003170">
    <property type="entry name" value="MurB"/>
</dbReference>
<protein>
    <recommendedName>
        <fullName evidence="16">UDP-N-acetylenolpyruvoylglucosamine reductase</fullName>
        <ecNumber evidence="16">1.3.1.98</ecNumber>
    </recommendedName>
    <alternativeName>
        <fullName evidence="16">UDP-N-acetylmuramate dehydrogenase</fullName>
    </alternativeName>
</protein>
<sequence length="296" mass="32778">MQLNDLFSSVKYDEPMKNHTSFKVGGNADIFFEPENIRELVEFIKYVKENSIPYILMGNGTNMVVSDEGIRGAVIKLGDKMSAVEIIEDRLIAQCGAKLPEAAKIAACSSLSGMEFASGIPGSIGGALSMNAGAYGVEMKDIVEKVEVLDSNLEYRVLQNKEMEFGYRKSAVDKYGYTVLGCTLKLKRANKADIKMLMDEYSDRRQSKQPLNMPSAGSVFKRPEGYYAGKLIEDAGLRGYTIGGAQISEKHCGFIVNTGDAAAKDIYNLIKHIQRTVYERFGVKLETEIRLIGRFE</sequence>
<evidence type="ECO:0000256" key="3">
    <source>
        <dbReference type="ARBA" id="ARBA00004496"/>
    </source>
</evidence>
<comment type="caution">
    <text evidence="18">The sequence shown here is derived from an EMBL/GenBank/DDBJ whole genome shotgun (WGS) entry which is preliminary data.</text>
</comment>
<evidence type="ECO:0000256" key="14">
    <source>
        <dbReference type="ARBA" id="ARBA00023316"/>
    </source>
</evidence>
<comment type="cofactor">
    <cofactor evidence="1 16">
        <name>FAD</name>
        <dbReference type="ChEBI" id="CHEBI:57692"/>
    </cofactor>
</comment>
<name>A0ABT1NJW9_9FIRM</name>
<evidence type="ECO:0000256" key="8">
    <source>
        <dbReference type="ARBA" id="ARBA00022827"/>
    </source>
</evidence>
<comment type="subcellular location">
    <subcellularLocation>
        <location evidence="3 16">Cytoplasm</location>
    </subcellularLocation>
</comment>